<dbReference type="SUPFAM" id="SSF144122">
    <property type="entry name" value="Tim10-like"/>
    <property type="match status" value="1"/>
</dbReference>
<keyword evidence="2 7" id="KW-0999">Mitochondrion inner membrane</keyword>
<keyword evidence="3 7" id="KW-0653">Protein transport</keyword>
<evidence type="ECO:0000256" key="6">
    <source>
        <dbReference type="ARBA" id="ARBA00023157"/>
    </source>
</evidence>
<organism evidence="10 11">
    <name type="scientific">Hanseniaspora osmophila</name>
    <dbReference type="NCBI Taxonomy" id="56408"/>
    <lineage>
        <taxon>Eukaryota</taxon>
        <taxon>Fungi</taxon>
        <taxon>Dikarya</taxon>
        <taxon>Ascomycota</taxon>
        <taxon>Saccharomycotina</taxon>
        <taxon>Saccharomycetes</taxon>
        <taxon>Saccharomycodales</taxon>
        <taxon>Saccharomycodaceae</taxon>
        <taxon>Hanseniaspora</taxon>
    </lineage>
</organism>
<evidence type="ECO:0000256" key="8">
    <source>
        <dbReference type="SAM" id="MobiDB-lite"/>
    </source>
</evidence>
<comment type="similarity">
    <text evidence="1 7">Belongs to the small Tim family.</text>
</comment>
<evidence type="ECO:0000256" key="2">
    <source>
        <dbReference type="ARBA" id="ARBA00022792"/>
    </source>
</evidence>
<evidence type="ECO:0000313" key="11">
    <source>
        <dbReference type="Proteomes" id="UP000095728"/>
    </source>
</evidence>
<evidence type="ECO:0000313" key="10">
    <source>
        <dbReference type="EMBL" id="OEJ86088.1"/>
    </source>
</evidence>
<dbReference type="STRING" id="56408.A0A1E5RGQ7"/>
<comment type="domain">
    <text evidence="7">The twin CX3C motif contains 4 conserved Cys residues that form 2 disulfide bonds in the mitochondrial intermembrane space.</text>
</comment>
<keyword evidence="4 7" id="KW-0811">Translocation</keyword>
<comment type="function">
    <text evidence="7">Mitochondrial intermembrane chaperone that participates in the import and insertion of some multi-pass transmembrane proteins into the mitochondrial inner membrane. Also required for the transfer of beta-barrel precursors from the TOM complex to the sorting and assembly machinery (SAM complex) of the outer membrane. Acts as a chaperone-like protein that protects the hydrophobic precursors from aggregation and guide them through the mitochondrial intermembrane space.</text>
</comment>
<evidence type="ECO:0000256" key="1">
    <source>
        <dbReference type="ARBA" id="ARBA00006720"/>
    </source>
</evidence>
<keyword evidence="7" id="KW-0813">Transport</keyword>
<comment type="subunit">
    <text evidence="7">Heterohexamer.</text>
</comment>
<keyword evidence="6 7" id="KW-1015">Disulfide bond</keyword>
<dbReference type="Proteomes" id="UP000095728">
    <property type="component" value="Unassembled WGS sequence"/>
</dbReference>
<dbReference type="InterPro" id="IPR035427">
    <property type="entry name" value="Tim10-like_dom_sf"/>
</dbReference>
<evidence type="ECO:0000256" key="4">
    <source>
        <dbReference type="ARBA" id="ARBA00023010"/>
    </source>
</evidence>
<dbReference type="InterPro" id="IPR004217">
    <property type="entry name" value="Tim10-like"/>
</dbReference>
<dbReference type="InParanoid" id="A0A1E5RGQ7"/>
<feature type="domain" description="Tim10-like" evidence="9">
    <location>
        <begin position="40"/>
        <end position="101"/>
    </location>
</feature>
<reference evidence="11" key="1">
    <citation type="journal article" date="2016" name="Genome Announc.">
        <title>Genome sequences of three species of Hanseniaspora isolated from spontaneous wine fermentations.</title>
        <authorList>
            <person name="Sternes P.R."/>
            <person name="Lee D."/>
            <person name="Kutyna D.R."/>
            <person name="Borneman A.R."/>
        </authorList>
    </citation>
    <scope>NUCLEOTIDE SEQUENCE [LARGE SCALE GENOMIC DNA]</scope>
    <source>
        <strain evidence="11">AWRI3579</strain>
    </source>
</reference>
<dbReference type="GO" id="GO:0015031">
    <property type="term" value="P:protein transport"/>
    <property type="evidence" value="ECO:0007669"/>
    <property type="project" value="UniProtKB-KW"/>
</dbReference>
<dbReference type="GO" id="GO:0005743">
    <property type="term" value="C:mitochondrial inner membrane"/>
    <property type="evidence" value="ECO:0007669"/>
    <property type="project" value="UniProtKB-SubCell"/>
</dbReference>
<evidence type="ECO:0000256" key="7">
    <source>
        <dbReference type="RuleBase" id="RU367043"/>
    </source>
</evidence>
<dbReference type="Pfam" id="PF02953">
    <property type="entry name" value="zf-Tim10_DDP"/>
    <property type="match status" value="1"/>
</dbReference>
<feature type="compositionally biased region" description="Low complexity" evidence="8">
    <location>
        <begin position="9"/>
        <end position="26"/>
    </location>
</feature>
<dbReference type="AlphaFoldDB" id="A0A1E5RGQ7"/>
<evidence type="ECO:0000259" key="9">
    <source>
        <dbReference type="Pfam" id="PF02953"/>
    </source>
</evidence>
<name>A0A1E5RGQ7_9ASCO</name>
<gene>
    <name evidence="10" type="ORF">AWRI3579_g1140</name>
</gene>
<sequence>MAFSLFGGNSSNANSQQQIIQQSKNQPDPSNAGTVNEIKQQIQQDLAVANATELVNQATENCFNLCMKAPYNENLAESNQCVETCLGKYMRSWNAISQAYVQRLQNTPDV</sequence>
<comment type="subcellular location">
    <subcellularLocation>
        <location evidence="7">Mitochondrion inner membrane</location>
        <topology evidence="7">Peripheral membrane protein</topology>
        <orientation evidence="7">Intermembrane side</orientation>
    </subcellularLocation>
</comment>
<keyword evidence="7" id="KW-0496">Mitochondrion</keyword>
<protein>
    <recommendedName>
        <fullName evidence="7">Mitochondrial import inner membrane translocase subunit</fullName>
    </recommendedName>
</protein>
<keyword evidence="11" id="KW-1185">Reference proteome</keyword>
<evidence type="ECO:0000256" key="5">
    <source>
        <dbReference type="ARBA" id="ARBA00023136"/>
    </source>
</evidence>
<dbReference type="FunCoup" id="A0A1E5RGQ7">
    <property type="interactions" value="446"/>
</dbReference>
<evidence type="ECO:0000256" key="3">
    <source>
        <dbReference type="ARBA" id="ARBA00022927"/>
    </source>
</evidence>
<keyword evidence="5" id="KW-0472">Membrane</keyword>
<keyword evidence="7" id="KW-0143">Chaperone</keyword>
<accession>A0A1E5RGQ7</accession>
<feature type="region of interest" description="Disordered" evidence="8">
    <location>
        <begin position="1"/>
        <end position="35"/>
    </location>
</feature>
<dbReference type="Gene3D" id="1.10.287.810">
    <property type="entry name" value="Mitochondrial import inner membrane translocase subunit tim13 like domains"/>
    <property type="match status" value="1"/>
</dbReference>
<dbReference type="EMBL" id="LPNM01000006">
    <property type="protein sequence ID" value="OEJ86088.1"/>
    <property type="molecule type" value="Genomic_DNA"/>
</dbReference>
<proteinExistence type="inferred from homology"/>
<dbReference type="OrthoDB" id="7813104at2759"/>
<comment type="caution">
    <text evidence="10">The sequence shown here is derived from an EMBL/GenBank/DDBJ whole genome shotgun (WGS) entry which is preliminary data.</text>
</comment>